<gene>
    <name evidence="1" type="ORF">NEOLEDRAFT_1140205</name>
</gene>
<protein>
    <submittedName>
        <fullName evidence="1">Uncharacterized protein</fullName>
    </submittedName>
</protein>
<evidence type="ECO:0000313" key="2">
    <source>
        <dbReference type="Proteomes" id="UP000076761"/>
    </source>
</evidence>
<reference evidence="1 2" key="1">
    <citation type="journal article" date="2016" name="Mol. Biol. Evol.">
        <title>Comparative Genomics of Early-Diverging Mushroom-Forming Fungi Provides Insights into the Origins of Lignocellulose Decay Capabilities.</title>
        <authorList>
            <person name="Nagy L.G."/>
            <person name="Riley R."/>
            <person name="Tritt A."/>
            <person name="Adam C."/>
            <person name="Daum C."/>
            <person name="Floudas D."/>
            <person name="Sun H."/>
            <person name="Yadav J.S."/>
            <person name="Pangilinan J."/>
            <person name="Larsson K.H."/>
            <person name="Matsuura K."/>
            <person name="Barry K."/>
            <person name="Labutti K."/>
            <person name="Kuo R."/>
            <person name="Ohm R.A."/>
            <person name="Bhattacharya S.S."/>
            <person name="Shirouzu T."/>
            <person name="Yoshinaga Y."/>
            <person name="Martin F.M."/>
            <person name="Grigoriev I.V."/>
            <person name="Hibbett D.S."/>
        </authorList>
    </citation>
    <scope>NUCLEOTIDE SEQUENCE [LARGE SCALE GENOMIC DNA]</scope>
    <source>
        <strain evidence="1 2">HHB14362 ss-1</strain>
    </source>
</reference>
<sequence length="67" mass="8045">MMLCEISEIRGIDWGILYPTKHRVLQDLLMVMKRAAGTSDCLRWLWNYATHLLHIRLSRRDYIASRR</sequence>
<name>A0A165PDE4_9AGAM</name>
<keyword evidence="2" id="KW-1185">Reference proteome</keyword>
<accession>A0A165PDE4</accession>
<evidence type="ECO:0000313" key="1">
    <source>
        <dbReference type="EMBL" id="KZT20875.1"/>
    </source>
</evidence>
<dbReference type="Proteomes" id="UP000076761">
    <property type="component" value="Unassembled WGS sequence"/>
</dbReference>
<proteinExistence type="predicted"/>
<organism evidence="1 2">
    <name type="scientific">Neolentinus lepideus HHB14362 ss-1</name>
    <dbReference type="NCBI Taxonomy" id="1314782"/>
    <lineage>
        <taxon>Eukaryota</taxon>
        <taxon>Fungi</taxon>
        <taxon>Dikarya</taxon>
        <taxon>Basidiomycota</taxon>
        <taxon>Agaricomycotina</taxon>
        <taxon>Agaricomycetes</taxon>
        <taxon>Gloeophyllales</taxon>
        <taxon>Gloeophyllaceae</taxon>
        <taxon>Neolentinus</taxon>
    </lineage>
</organism>
<dbReference type="InParanoid" id="A0A165PDE4"/>
<dbReference type="AlphaFoldDB" id="A0A165PDE4"/>
<dbReference type="EMBL" id="KV425614">
    <property type="protein sequence ID" value="KZT20875.1"/>
    <property type="molecule type" value="Genomic_DNA"/>
</dbReference>